<dbReference type="EMBL" id="JAQQWL010000013">
    <property type="protein sequence ID" value="KAK8042407.1"/>
    <property type="molecule type" value="Genomic_DNA"/>
</dbReference>
<comment type="caution">
    <text evidence="1">The sequence shown here is derived from an EMBL/GenBank/DDBJ whole genome shotgun (WGS) entry which is preliminary data.</text>
</comment>
<evidence type="ECO:0000313" key="2">
    <source>
        <dbReference type="Proteomes" id="UP001480595"/>
    </source>
</evidence>
<dbReference type="RefSeq" id="XP_066709260.1">
    <property type="nucleotide sequence ID" value="XM_066864299.1"/>
</dbReference>
<accession>A0ABR1T740</accession>
<name>A0ABR1T740_9PEZI</name>
<evidence type="ECO:0000313" key="1">
    <source>
        <dbReference type="EMBL" id="KAK8042407.1"/>
    </source>
</evidence>
<keyword evidence="2" id="KW-1185">Reference proteome</keyword>
<organism evidence="1 2">
    <name type="scientific">Apiospora phragmitis</name>
    <dbReference type="NCBI Taxonomy" id="2905665"/>
    <lineage>
        <taxon>Eukaryota</taxon>
        <taxon>Fungi</taxon>
        <taxon>Dikarya</taxon>
        <taxon>Ascomycota</taxon>
        <taxon>Pezizomycotina</taxon>
        <taxon>Sordariomycetes</taxon>
        <taxon>Xylariomycetidae</taxon>
        <taxon>Amphisphaeriales</taxon>
        <taxon>Apiosporaceae</taxon>
        <taxon>Apiospora</taxon>
    </lineage>
</organism>
<gene>
    <name evidence="1" type="ORF">PG994_012890</name>
</gene>
<reference evidence="1 2" key="1">
    <citation type="submission" date="2023-01" db="EMBL/GenBank/DDBJ databases">
        <title>Analysis of 21 Apiospora genomes using comparative genomics revels a genus with tremendous synthesis potential of carbohydrate active enzymes and secondary metabolites.</title>
        <authorList>
            <person name="Sorensen T."/>
        </authorList>
    </citation>
    <scope>NUCLEOTIDE SEQUENCE [LARGE SCALE GENOMIC DNA]</scope>
    <source>
        <strain evidence="1 2">CBS 135458</strain>
    </source>
</reference>
<dbReference type="GeneID" id="92097362"/>
<proteinExistence type="predicted"/>
<dbReference type="Proteomes" id="UP001480595">
    <property type="component" value="Unassembled WGS sequence"/>
</dbReference>
<sequence length="168" mass="18531">MSAMGVTDWYETYLKEQQQPPPDEGMVLGAYPLRFIKEVFSKTGSDFFSNFNPGVLDTEDEEVRGTLLPFGRPGIHLISGSGLAVSQNLYDETSDHPSLQTWSINVNGSVHILEASVLSHEYFCTEGPVKAVLNVARTSGGILLFHCNLQEFLQKTPEKAKAYLCGSQ</sequence>
<protein>
    <submittedName>
        <fullName evidence="1">Uncharacterized protein</fullName>
    </submittedName>
</protein>